<dbReference type="EMBL" id="QPKV01000005">
    <property type="protein sequence ID" value="RDC55984.1"/>
    <property type="molecule type" value="Genomic_DNA"/>
</dbReference>
<accession>A0A369PTX8</accession>
<proteinExistence type="predicted"/>
<keyword evidence="2" id="KW-1185">Reference proteome</keyword>
<dbReference type="Proteomes" id="UP000253961">
    <property type="component" value="Unassembled WGS sequence"/>
</dbReference>
<protein>
    <submittedName>
        <fullName evidence="1">Uncharacterized protein</fullName>
    </submittedName>
</protein>
<evidence type="ECO:0000313" key="1">
    <source>
        <dbReference type="EMBL" id="RDC55984.1"/>
    </source>
</evidence>
<name>A0A369PTX8_9SPHI</name>
<evidence type="ECO:0000313" key="2">
    <source>
        <dbReference type="Proteomes" id="UP000253961"/>
    </source>
</evidence>
<dbReference type="AlphaFoldDB" id="A0A369PTX8"/>
<organism evidence="1 2">
    <name type="scientific">Pedobacter chinensis</name>
    <dbReference type="NCBI Taxonomy" id="2282421"/>
    <lineage>
        <taxon>Bacteria</taxon>
        <taxon>Pseudomonadati</taxon>
        <taxon>Bacteroidota</taxon>
        <taxon>Sphingobacteriia</taxon>
        <taxon>Sphingobacteriales</taxon>
        <taxon>Sphingobacteriaceae</taxon>
        <taxon>Pedobacter</taxon>
    </lineage>
</organism>
<comment type="caution">
    <text evidence="1">The sequence shown here is derived from an EMBL/GenBank/DDBJ whole genome shotgun (WGS) entry which is preliminary data.</text>
</comment>
<sequence>MPRTAAFIFFITITLWSKKINHFKHMETRFTISLSLQVPNGKLPYGRFMLGTEMKVAQEIFAMLKGKNEPIQGCCIQLELLEEIAALPVPIGVLNCCLEDLKENIAIISKEIFRISNLEDDGFKTLK</sequence>
<reference evidence="1 2" key="1">
    <citation type="submission" date="2018-07" db="EMBL/GenBank/DDBJ databases">
        <title>Pedobacter sp. nov., isolated from soil.</title>
        <authorList>
            <person name="Zhou L.Y."/>
            <person name="Du Z.J."/>
        </authorList>
    </citation>
    <scope>NUCLEOTIDE SEQUENCE [LARGE SCALE GENOMIC DNA]</scope>
    <source>
        <strain evidence="1 2">JDX94</strain>
    </source>
</reference>
<gene>
    <name evidence="1" type="ORF">DU508_14110</name>
</gene>